<dbReference type="AlphaFoldDB" id="A0A1Y1SZK6"/>
<feature type="chain" id="PRO_5010986025" evidence="1">
    <location>
        <begin position="22"/>
        <end position="492"/>
    </location>
</feature>
<evidence type="ECO:0000313" key="4">
    <source>
        <dbReference type="EMBL" id="ORL44178.1"/>
    </source>
</evidence>
<evidence type="ECO:0000259" key="2">
    <source>
        <dbReference type="Pfam" id="PF03572"/>
    </source>
</evidence>
<accession>A0A1Y1SZK6</accession>
<dbReference type="Gene3D" id="3.30.750.170">
    <property type="match status" value="1"/>
</dbReference>
<dbReference type="GO" id="GO:0030288">
    <property type="term" value="C:outer membrane-bounded periplasmic space"/>
    <property type="evidence" value="ECO:0007669"/>
    <property type="project" value="TreeGrafter"/>
</dbReference>
<reference evidence="4 5" key="1">
    <citation type="submission" date="2013-04" db="EMBL/GenBank/DDBJ databases">
        <title>Zunongwangia sp. 22II14-10F7 Genome Sequencing.</title>
        <authorList>
            <person name="Lai Q."/>
            <person name="Shao Z."/>
        </authorList>
    </citation>
    <scope>NUCLEOTIDE SEQUENCE [LARGE SCALE GENOMIC DNA]</scope>
    <source>
        <strain evidence="4 5">22II14-10F7</strain>
    </source>
</reference>
<dbReference type="InterPro" id="IPR029045">
    <property type="entry name" value="ClpP/crotonase-like_dom_sf"/>
</dbReference>
<dbReference type="GO" id="GO:0006508">
    <property type="term" value="P:proteolysis"/>
    <property type="evidence" value="ECO:0007669"/>
    <property type="project" value="InterPro"/>
</dbReference>
<dbReference type="SUPFAM" id="SSF52096">
    <property type="entry name" value="ClpP/crotonase"/>
    <property type="match status" value="1"/>
</dbReference>
<dbReference type="InterPro" id="IPR036034">
    <property type="entry name" value="PDZ_sf"/>
</dbReference>
<dbReference type="GO" id="GO:0004175">
    <property type="term" value="F:endopeptidase activity"/>
    <property type="evidence" value="ECO:0007669"/>
    <property type="project" value="TreeGrafter"/>
</dbReference>
<dbReference type="STRING" id="1185767.IIF7_16862"/>
<dbReference type="PANTHER" id="PTHR32060:SF30">
    <property type="entry name" value="CARBOXY-TERMINAL PROCESSING PROTEASE CTPA"/>
    <property type="match status" value="1"/>
</dbReference>
<name>A0A1Y1SZK6_9FLAO</name>
<dbReference type="GO" id="GO:0007165">
    <property type="term" value="P:signal transduction"/>
    <property type="evidence" value="ECO:0007669"/>
    <property type="project" value="TreeGrafter"/>
</dbReference>
<keyword evidence="5" id="KW-1185">Reference proteome</keyword>
<evidence type="ECO:0000259" key="3">
    <source>
        <dbReference type="Pfam" id="PF18294"/>
    </source>
</evidence>
<sequence>MKKNLLLLLFLASIFSFNACSEDSDITEIDPEPEQETEPTEEERIELEVKNFIYRGLNDVYLYKSDVPELADDYFANDDAQTEFLDDFSSPESLFNSLLSNQDEFSYLVDDYEQLENQFDGISGATGIEFGLGLLSGSNNLFGYIQYVLPETSADEAGLTRGTVFTEVDGEQLTLSNYNELLTRNSFTINIGYVEDNTIYLTDETADLTDGYYTMNPVFITEVFELEGRKIGYLMYNSFIANFDEELNAAFGEFSSEGVTDLVLDLRYNGGGSVNTATDLASMITGQFEGEVFATEEWNEDYQEYYETFAPDFLINEFDSELSDGQAINSLNLNEVYILTTQATASASELIINGLTPYINVVHIGETTTGKFQASLTLYDSPTFDEENRNEDHTYAMQPLVLKMANVDGYTDFVDGLTPDITITEDLNNLGVLGDMEEPLLARAIDEILGRTQIQSRMMVQDKFQFEKIGESSMFKPTYQRMYINKTPMIKE</sequence>
<comment type="caution">
    <text evidence="4">The sequence shown here is derived from an EMBL/GenBank/DDBJ whole genome shotgun (WGS) entry which is preliminary data.</text>
</comment>
<dbReference type="Pfam" id="PF03572">
    <property type="entry name" value="Peptidase_S41"/>
    <property type="match status" value="1"/>
</dbReference>
<evidence type="ECO:0000256" key="1">
    <source>
        <dbReference type="SAM" id="SignalP"/>
    </source>
</evidence>
<proteinExistence type="predicted"/>
<feature type="signal peptide" evidence="1">
    <location>
        <begin position="1"/>
        <end position="21"/>
    </location>
</feature>
<dbReference type="PANTHER" id="PTHR32060">
    <property type="entry name" value="TAIL-SPECIFIC PROTEASE"/>
    <property type="match status" value="1"/>
</dbReference>
<evidence type="ECO:0000313" key="5">
    <source>
        <dbReference type="Proteomes" id="UP000192746"/>
    </source>
</evidence>
<feature type="domain" description="Tail specific protease" evidence="2">
    <location>
        <begin position="230"/>
        <end position="374"/>
    </location>
</feature>
<dbReference type="EMBL" id="ARYN01000017">
    <property type="protein sequence ID" value="ORL44178.1"/>
    <property type="molecule type" value="Genomic_DNA"/>
</dbReference>
<dbReference type="Gene3D" id="3.90.226.10">
    <property type="entry name" value="2-enoyl-CoA Hydratase, Chain A, domain 1"/>
    <property type="match status" value="1"/>
</dbReference>
<dbReference type="Gene3D" id="2.30.42.10">
    <property type="match status" value="1"/>
</dbReference>
<feature type="domain" description="Peptidase S41 N-terminal" evidence="3">
    <location>
        <begin position="48"/>
        <end position="107"/>
    </location>
</feature>
<dbReference type="GO" id="GO:0008236">
    <property type="term" value="F:serine-type peptidase activity"/>
    <property type="evidence" value="ECO:0007669"/>
    <property type="project" value="InterPro"/>
</dbReference>
<protein>
    <submittedName>
        <fullName evidence="4">S41 family peptidase</fullName>
    </submittedName>
</protein>
<dbReference type="Pfam" id="PF18294">
    <property type="entry name" value="Pept_S41_N"/>
    <property type="match status" value="1"/>
</dbReference>
<dbReference type="OrthoDB" id="7168509at2"/>
<dbReference type="InterPro" id="IPR041613">
    <property type="entry name" value="Pept_S41_N"/>
</dbReference>
<dbReference type="CDD" id="cd07561">
    <property type="entry name" value="Peptidase_S41_CPP_like"/>
    <property type="match status" value="1"/>
</dbReference>
<dbReference type="RefSeq" id="WP_084842861.1">
    <property type="nucleotide sequence ID" value="NZ_ARYN01000017.1"/>
</dbReference>
<dbReference type="InterPro" id="IPR005151">
    <property type="entry name" value="Tail-specific_protease"/>
</dbReference>
<keyword evidence="1" id="KW-0732">Signal</keyword>
<dbReference type="Proteomes" id="UP000192746">
    <property type="component" value="Unassembled WGS sequence"/>
</dbReference>
<organism evidence="4 5">
    <name type="scientific">Zunongwangia atlantica 22II14-10F7</name>
    <dbReference type="NCBI Taxonomy" id="1185767"/>
    <lineage>
        <taxon>Bacteria</taxon>
        <taxon>Pseudomonadati</taxon>
        <taxon>Bacteroidota</taxon>
        <taxon>Flavobacteriia</taxon>
        <taxon>Flavobacteriales</taxon>
        <taxon>Flavobacteriaceae</taxon>
        <taxon>Zunongwangia</taxon>
    </lineage>
</organism>
<gene>
    <name evidence="4" type="ORF">IIF7_16862</name>
</gene>